<comment type="caution">
    <text evidence="1">The sequence shown here is derived from an EMBL/GenBank/DDBJ whole genome shotgun (WGS) entry which is preliminary data.</text>
</comment>
<dbReference type="CDD" id="cd16018">
    <property type="entry name" value="Enpp"/>
    <property type="match status" value="1"/>
</dbReference>
<dbReference type="eggNOG" id="COG1524">
    <property type="taxonomic scope" value="Bacteria"/>
</dbReference>
<dbReference type="Pfam" id="PF01663">
    <property type="entry name" value="Phosphodiest"/>
    <property type="match status" value="1"/>
</dbReference>
<keyword evidence="2" id="KW-1185">Reference proteome</keyword>
<evidence type="ECO:0000313" key="1">
    <source>
        <dbReference type="EMBL" id="KIU19864.1"/>
    </source>
</evidence>
<reference evidence="1" key="1">
    <citation type="journal article" date="2015" name="Microbiology (Mosc.)">
        <title>Genomics of the Weissella cibaria species with an examination of its metabolic traits.</title>
        <authorList>
            <person name="Lynch K.M."/>
            <person name="Lucid A."/>
            <person name="Arendt E.K."/>
            <person name="Sleator R.D."/>
            <person name="Lucey B."/>
            <person name="Coffey A."/>
        </authorList>
    </citation>
    <scope>NUCLEOTIDE SEQUENCE [LARGE SCALE GENOMIC DNA]</scope>
    <source>
        <strain evidence="1">MG1</strain>
    </source>
</reference>
<evidence type="ECO:0000313" key="2">
    <source>
        <dbReference type="Proteomes" id="UP000032287"/>
    </source>
</evidence>
<dbReference type="Proteomes" id="UP000032287">
    <property type="component" value="Unassembled WGS sequence"/>
</dbReference>
<keyword evidence="1" id="KW-0378">Hydrolase</keyword>
<dbReference type="PANTHER" id="PTHR10151">
    <property type="entry name" value="ECTONUCLEOTIDE PYROPHOSPHATASE/PHOSPHODIESTERASE"/>
    <property type="match status" value="1"/>
</dbReference>
<dbReference type="Gene3D" id="3.40.720.10">
    <property type="entry name" value="Alkaline Phosphatase, subunit A"/>
    <property type="match status" value="1"/>
</dbReference>
<accession>A0A0D1LTA9</accession>
<dbReference type="GO" id="GO:0016787">
    <property type="term" value="F:hydrolase activity"/>
    <property type="evidence" value="ECO:0007669"/>
    <property type="project" value="UniProtKB-KW"/>
</dbReference>
<dbReference type="InterPro" id="IPR002591">
    <property type="entry name" value="Phosphodiest/P_Trfase"/>
</dbReference>
<dbReference type="RefSeq" id="WP_043708395.1">
    <property type="nucleotide sequence ID" value="NZ_JALOCT010000001.1"/>
</dbReference>
<dbReference type="PATRIC" id="fig|137591.25.peg.1859"/>
<dbReference type="EMBL" id="JWHU01000034">
    <property type="protein sequence ID" value="KIU19864.1"/>
    <property type="molecule type" value="Genomic_DNA"/>
</dbReference>
<dbReference type="PANTHER" id="PTHR10151:SF120">
    <property type="entry name" value="BIS(5'-ADENOSYL)-TRIPHOSPHATASE"/>
    <property type="match status" value="1"/>
</dbReference>
<dbReference type="AlphaFoldDB" id="A0A0D1LTA9"/>
<organism evidence="1 2">
    <name type="scientific">Weissella cibaria</name>
    <dbReference type="NCBI Taxonomy" id="137591"/>
    <lineage>
        <taxon>Bacteria</taxon>
        <taxon>Bacillati</taxon>
        <taxon>Bacillota</taxon>
        <taxon>Bacilli</taxon>
        <taxon>Lactobacillales</taxon>
        <taxon>Lactobacillaceae</taxon>
        <taxon>Weissella</taxon>
    </lineage>
</organism>
<proteinExistence type="predicted"/>
<name>A0A0D1LTA9_9LACO</name>
<protein>
    <submittedName>
        <fullName evidence="1">Phosphonoacetate hydrolase</fullName>
    </submittedName>
</protein>
<dbReference type="InterPro" id="IPR017850">
    <property type="entry name" value="Alkaline_phosphatase_core_sf"/>
</dbReference>
<dbReference type="SUPFAM" id="SSF53649">
    <property type="entry name" value="Alkaline phosphatase-like"/>
    <property type="match status" value="1"/>
</dbReference>
<sequence length="431" mass="48522">MAKHAVVISLDAMGSADLKARLQFLPNLSALVAGGTWVRDVKGVYPSITYPSHTSIITGTYPKTHGVVNATLMQPERVSPDWYWYAKHIKVPTVYDLAREAGMTTAAFLWPVTAGAHINWNIAEIFPNRIWTNQYTTSLRASSPLFLLQMDRKFGHLRNGIQQPELDNFITAAAADTIRTKKPNLTLVHLVDMDSHRHRYGVRTQQAWDALDRLDKHVGDLIQATKDAGIFEETDFMILGDHYQQNVSKMIHLNMLFADRGWLKATRNGRVARNWQVIAKHTDGATYIYLKDSTLLDQVKDVVKDVPGVKAIYDHHDIVTFGADPATALMIEGEKGYYFTDETRRPAVVEEVTNEMLERGEVDRYKGTHGYHPDNDDYTTTLILNGPDIKAGQVLDLDVDLTDEGPTMAHLLNLRFQTPIAGHTIDQAFKE</sequence>
<gene>
    <name evidence="1" type="ORF">QX99_01887</name>
</gene>